<comment type="subcellular location">
    <subcellularLocation>
        <location evidence="1">Nucleus</location>
    </subcellularLocation>
</comment>
<keyword evidence="9" id="KW-1185">Reference proteome</keyword>
<proteinExistence type="predicted"/>
<evidence type="ECO:0000313" key="8">
    <source>
        <dbReference type="EMBL" id="KAJ8443659.1"/>
    </source>
</evidence>
<dbReference type="Gene3D" id="1.20.5.170">
    <property type="match status" value="1"/>
</dbReference>
<feature type="region of interest" description="Disordered" evidence="6">
    <location>
        <begin position="1"/>
        <end position="48"/>
    </location>
</feature>
<dbReference type="CDD" id="cd14702">
    <property type="entry name" value="bZIP_plant_GBF1"/>
    <property type="match status" value="1"/>
</dbReference>
<accession>A0A9Q1KHM6</accession>
<evidence type="ECO:0000256" key="4">
    <source>
        <dbReference type="ARBA" id="ARBA00023163"/>
    </source>
</evidence>
<evidence type="ECO:0000256" key="6">
    <source>
        <dbReference type="SAM" id="MobiDB-lite"/>
    </source>
</evidence>
<keyword evidence="2" id="KW-0805">Transcription regulation</keyword>
<evidence type="ECO:0000256" key="3">
    <source>
        <dbReference type="ARBA" id="ARBA00023125"/>
    </source>
</evidence>
<dbReference type="PANTHER" id="PTHR45764">
    <property type="entry name" value="BZIP TRANSCRIPTION FACTOR 44"/>
    <property type="match status" value="1"/>
</dbReference>
<dbReference type="FunFam" id="1.20.5.170:FF:000020">
    <property type="entry name" value="BZIP transcription factor"/>
    <property type="match status" value="1"/>
</dbReference>
<evidence type="ECO:0000313" key="9">
    <source>
        <dbReference type="Proteomes" id="UP001153076"/>
    </source>
</evidence>
<dbReference type="PANTHER" id="PTHR45764:SF76">
    <property type="entry name" value="OS02G0132500 PROTEIN"/>
    <property type="match status" value="1"/>
</dbReference>
<comment type="caution">
    <text evidence="8">The sequence shown here is derived from an EMBL/GenBank/DDBJ whole genome shotgun (WGS) entry which is preliminary data.</text>
</comment>
<dbReference type="GO" id="GO:0045893">
    <property type="term" value="P:positive regulation of DNA-templated transcription"/>
    <property type="evidence" value="ECO:0007669"/>
    <property type="project" value="TreeGrafter"/>
</dbReference>
<evidence type="ECO:0000259" key="7">
    <source>
        <dbReference type="PROSITE" id="PS00036"/>
    </source>
</evidence>
<dbReference type="GO" id="GO:0005634">
    <property type="term" value="C:nucleus"/>
    <property type="evidence" value="ECO:0007669"/>
    <property type="project" value="UniProtKB-SubCell"/>
</dbReference>
<keyword evidence="4" id="KW-0804">Transcription</keyword>
<dbReference type="InterPro" id="IPR045314">
    <property type="entry name" value="bZIP_plant_GBF1"/>
</dbReference>
<evidence type="ECO:0000256" key="2">
    <source>
        <dbReference type="ARBA" id="ARBA00023015"/>
    </source>
</evidence>
<dbReference type="OrthoDB" id="551672at2759"/>
<keyword evidence="3" id="KW-0238">DNA-binding</keyword>
<gene>
    <name evidence="8" type="ORF">Cgig2_019641</name>
</gene>
<evidence type="ECO:0000256" key="1">
    <source>
        <dbReference type="ARBA" id="ARBA00004123"/>
    </source>
</evidence>
<dbReference type="GO" id="GO:0003700">
    <property type="term" value="F:DNA-binding transcription factor activity"/>
    <property type="evidence" value="ECO:0007669"/>
    <property type="project" value="InterPro"/>
</dbReference>
<keyword evidence="5" id="KW-0539">Nucleus</keyword>
<dbReference type="SMART" id="SM00338">
    <property type="entry name" value="BRLZ"/>
    <property type="match status" value="1"/>
</dbReference>
<evidence type="ECO:0000256" key="5">
    <source>
        <dbReference type="ARBA" id="ARBA00023242"/>
    </source>
</evidence>
<reference evidence="8" key="1">
    <citation type="submission" date="2022-04" db="EMBL/GenBank/DDBJ databases">
        <title>Carnegiea gigantea Genome sequencing and assembly v2.</title>
        <authorList>
            <person name="Copetti D."/>
            <person name="Sanderson M.J."/>
            <person name="Burquez A."/>
            <person name="Wojciechowski M.F."/>
        </authorList>
    </citation>
    <scope>NUCLEOTIDE SEQUENCE</scope>
    <source>
        <strain evidence="8">SGP5-SGP5p</strain>
        <tissue evidence="8">Aerial part</tissue>
    </source>
</reference>
<dbReference type="AlphaFoldDB" id="A0A9Q1KHM6"/>
<feature type="domain" description="BZIP" evidence="7">
    <location>
        <begin position="33"/>
        <end position="48"/>
    </location>
</feature>
<dbReference type="PROSITE" id="PS00036">
    <property type="entry name" value="BZIP_BASIC"/>
    <property type="match status" value="1"/>
</dbReference>
<dbReference type="GO" id="GO:0000976">
    <property type="term" value="F:transcription cis-regulatory region binding"/>
    <property type="evidence" value="ECO:0007669"/>
    <property type="project" value="TreeGrafter"/>
</dbReference>
<dbReference type="Proteomes" id="UP001153076">
    <property type="component" value="Unassembled WGS sequence"/>
</dbReference>
<protein>
    <recommendedName>
        <fullName evidence="7">BZIP domain-containing protein</fullName>
    </recommendedName>
</protein>
<organism evidence="8 9">
    <name type="scientific">Carnegiea gigantea</name>
    <dbReference type="NCBI Taxonomy" id="171969"/>
    <lineage>
        <taxon>Eukaryota</taxon>
        <taxon>Viridiplantae</taxon>
        <taxon>Streptophyta</taxon>
        <taxon>Embryophyta</taxon>
        <taxon>Tracheophyta</taxon>
        <taxon>Spermatophyta</taxon>
        <taxon>Magnoliopsida</taxon>
        <taxon>eudicotyledons</taxon>
        <taxon>Gunneridae</taxon>
        <taxon>Pentapetalae</taxon>
        <taxon>Caryophyllales</taxon>
        <taxon>Cactineae</taxon>
        <taxon>Cactaceae</taxon>
        <taxon>Cactoideae</taxon>
        <taxon>Echinocereeae</taxon>
        <taxon>Carnegiea</taxon>
    </lineage>
</organism>
<feature type="compositionally biased region" description="Basic and acidic residues" evidence="6">
    <location>
        <begin position="13"/>
        <end position="23"/>
    </location>
</feature>
<dbReference type="InterPro" id="IPR004827">
    <property type="entry name" value="bZIP"/>
</dbReference>
<dbReference type="Pfam" id="PF00170">
    <property type="entry name" value="bZIP_1"/>
    <property type="match status" value="1"/>
</dbReference>
<dbReference type="InterPro" id="IPR046347">
    <property type="entry name" value="bZIP_sf"/>
</dbReference>
<dbReference type="GO" id="GO:0046982">
    <property type="term" value="F:protein heterodimerization activity"/>
    <property type="evidence" value="ECO:0007669"/>
    <property type="project" value="UniProtKB-ARBA"/>
</dbReference>
<name>A0A9Q1KHM6_9CARY</name>
<feature type="compositionally biased region" description="Low complexity" evidence="6">
    <location>
        <begin position="1"/>
        <end position="11"/>
    </location>
</feature>
<dbReference type="SUPFAM" id="SSF57959">
    <property type="entry name" value="Leucine zipper domain"/>
    <property type="match status" value="1"/>
</dbReference>
<sequence length="163" mass="18579">MALSTSSSMSSKQQEDRHDDHMMTTKAMIRKSKRMISNRESARRSRMRKRMQMDGLMAMVTRLRNMNGQMKASLSTTIMLRMDVEAENSILRAQLIELTNRLHSLNDIILSFGLCVPATDSDQEEISFGNCFHLDVDYDHNGLSSSMNPLFNCAFGVKYDSTI</sequence>
<dbReference type="EMBL" id="JAKOGI010000115">
    <property type="protein sequence ID" value="KAJ8443659.1"/>
    <property type="molecule type" value="Genomic_DNA"/>
</dbReference>